<sequence length="239" mass="26492">METPTGATQEDKPEPLPEYPKLNPQNTLTALNPEKTLFAEIGVVDGKKKVIRVGLVCEVCLREGPLEVFLCKKGTKEHEGIVRVDADAQFIHAALEAAGAKPGKPTQFVNPTTEQPEYKPATGDKIKVLVHYRHRGQTRTHPAQEWIWDRNKKMVLPHDWVFAGSVTIVDPDTGRKFYGANSGDIISISNFPYSLLEIPAEISKDDANLTYEARTAQIPPLWSKVWVILQPASADSSGR</sequence>
<gene>
    <name evidence="2" type="ORF">H0921_11465</name>
</gene>
<evidence type="ECO:0000313" key="3">
    <source>
        <dbReference type="Proteomes" id="UP000542342"/>
    </source>
</evidence>
<reference evidence="2 3" key="1">
    <citation type="submission" date="2020-07" db="EMBL/GenBank/DDBJ databases">
        <title>Thermogemmata thermophila gen. nov., sp. nov., a novel moderate thermophilic planctomycete from a Kamchatka hot spring.</title>
        <authorList>
            <person name="Elcheninov A.G."/>
            <person name="Podosokorskaya O.A."/>
            <person name="Kovaleva O.L."/>
            <person name="Novikov A."/>
            <person name="Bonch-Osmolovskaya E.A."/>
            <person name="Toshchakov S.V."/>
            <person name="Kublanov I.V."/>
        </authorList>
    </citation>
    <scope>NUCLEOTIDE SEQUENCE [LARGE SCALE GENOMIC DNA]</scope>
    <source>
        <strain evidence="2 3">2918</strain>
    </source>
</reference>
<dbReference type="NCBIfam" id="NF040466">
    <property type="entry name" value="ydjY_domain"/>
    <property type="match status" value="1"/>
</dbReference>
<dbReference type="RefSeq" id="WP_194538226.1">
    <property type="nucleotide sequence ID" value="NZ_JACEFB010000008.1"/>
</dbReference>
<name>A0A7V9AC92_9BACT</name>
<dbReference type="EMBL" id="JACEFB010000008">
    <property type="protein sequence ID" value="MBA2226779.1"/>
    <property type="molecule type" value="Genomic_DNA"/>
</dbReference>
<protein>
    <submittedName>
        <fullName evidence="2">Uncharacterized protein</fullName>
    </submittedName>
</protein>
<dbReference type="InterPro" id="IPR047750">
    <property type="entry name" value="YdjY-like"/>
</dbReference>
<evidence type="ECO:0000256" key="1">
    <source>
        <dbReference type="SAM" id="MobiDB-lite"/>
    </source>
</evidence>
<organism evidence="2 3">
    <name type="scientific">Thermogemmata fonticola</name>
    <dbReference type="NCBI Taxonomy" id="2755323"/>
    <lineage>
        <taxon>Bacteria</taxon>
        <taxon>Pseudomonadati</taxon>
        <taxon>Planctomycetota</taxon>
        <taxon>Planctomycetia</taxon>
        <taxon>Gemmatales</taxon>
        <taxon>Gemmataceae</taxon>
        <taxon>Thermogemmata</taxon>
    </lineage>
</organism>
<dbReference type="AlphaFoldDB" id="A0A7V9AC92"/>
<evidence type="ECO:0000313" key="2">
    <source>
        <dbReference type="EMBL" id="MBA2226779.1"/>
    </source>
</evidence>
<comment type="caution">
    <text evidence="2">The sequence shown here is derived from an EMBL/GenBank/DDBJ whole genome shotgun (WGS) entry which is preliminary data.</text>
</comment>
<keyword evidence="3" id="KW-1185">Reference proteome</keyword>
<dbReference type="Proteomes" id="UP000542342">
    <property type="component" value="Unassembled WGS sequence"/>
</dbReference>
<feature type="region of interest" description="Disordered" evidence="1">
    <location>
        <begin position="1"/>
        <end position="25"/>
    </location>
</feature>
<proteinExistence type="predicted"/>
<accession>A0A7V9AC92</accession>